<keyword evidence="1" id="KW-1133">Transmembrane helix</keyword>
<evidence type="ECO:0000256" key="1">
    <source>
        <dbReference type="SAM" id="Phobius"/>
    </source>
</evidence>
<comment type="caution">
    <text evidence="2">The sequence shown here is derived from an EMBL/GenBank/DDBJ whole genome shotgun (WGS) entry which is preliminary data.</text>
</comment>
<dbReference type="EMBL" id="RBUA01000984">
    <property type="protein sequence ID" value="RMU51921.1"/>
    <property type="molecule type" value="Genomic_DNA"/>
</dbReference>
<protein>
    <submittedName>
        <fullName evidence="2">Uncharacterized protein</fullName>
    </submittedName>
</protein>
<keyword evidence="1" id="KW-0812">Transmembrane</keyword>
<sequence>MAKTVMICFKADQGTMFSTVVPGTTYWMVGLVTIVWMAALETIFISLAKGQVRTLFTTPMKLEQARWTRSNWSASMQEI</sequence>
<accession>A0A3M5V175</accession>
<evidence type="ECO:0000313" key="2">
    <source>
        <dbReference type="EMBL" id="RMU51921.1"/>
    </source>
</evidence>
<feature type="transmembrane region" description="Helical" evidence="1">
    <location>
        <begin position="26"/>
        <end position="48"/>
    </location>
</feature>
<dbReference type="AlphaFoldDB" id="A0A3M5V175"/>
<name>A0A3M5V175_PSESX</name>
<gene>
    <name evidence="2" type="ORF">ALP29_201296</name>
</gene>
<proteinExistence type="predicted"/>
<reference evidence="2 3" key="1">
    <citation type="submission" date="2018-08" db="EMBL/GenBank/DDBJ databases">
        <title>Recombination of ecologically and evolutionarily significant loci maintains genetic cohesion in the Pseudomonas syringae species complex.</title>
        <authorList>
            <person name="Dillon M."/>
            <person name="Thakur S."/>
            <person name="Almeida R.N.D."/>
            <person name="Weir B.S."/>
            <person name="Guttman D.S."/>
        </authorList>
    </citation>
    <scope>NUCLEOTIDE SEQUENCE [LARGE SCALE GENOMIC DNA]</scope>
    <source>
        <strain evidence="2 3">ICMP 14479</strain>
    </source>
</reference>
<dbReference type="Proteomes" id="UP000280395">
    <property type="component" value="Unassembled WGS sequence"/>
</dbReference>
<organism evidence="2 3">
    <name type="scientific">Pseudomonas syringae pv. avii</name>
    <dbReference type="NCBI Taxonomy" id="663959"/>
    <lineage>
        <taxon>Bacteria</taxon>
        <taxon>Pseudomonadati</taxon>
        <taxon>Pseudomonadota</taxon>
        <taxon>Gammaproteobacteria</taxon>
        <taxon>Pseudomonadales</taxon>
        <taxon>Pseudomonadaceae</taxon>
        <taxon>Pseudomonas</taxon>
        <taxon>Pseudomonas syringae</taxon>
    </lineage>
</organism>
<keyword evidence="1" id="KW-0472">Membrane</keyword>
<evidence type="ECO:0000313" key="3">
    <source>
        <dbReference type="Proteomes" id="UP000280395"/>
    </source>
</evidence>